<dbReference type="HAMAP" id="MF_02106">
    <property type="entry name" value="Pup"/>
    <property type="match status" value="1"/>
</dbReference>
<evidence type="ECO:0000256" key="2">
    <source>
        <dbReference type="ARBA" id="ARBA00010616"/>
    </source>
</evidence>
<keyword evidence="5" id="KW-0833">Ubl conjugation pathway</keyword>
<dbReference type="GO" id="GO:0070490">
    <property type="term" value="P:protein pupylation"/>
    <property type="evidence" value="ECO:0007669"/>
    <property type="project" value="UniProtKB-UniRule"/>
</dbReference>
<comment type="pathway">
    <text evidence="1 5">Protein degradation; proteasomal Pup-dependent pathway.</text>
</comment>
<evidence type="ECO:0000256" key="4">
    <source>
        <dbReference type="ARBA" id="ARBA00032321"/>
    </source>
</evidence>
<organism evidence="6 7">
    <name type="scientific">Micrococcus flavus</name>
    <dbReference type="NCBI Taxonomy" id="384602"/>
    <lineage>
        <taxon>Bacteria</taxon>
        <taxon>Bacillati</taxon>
        <taxon>Actinomycetota</taxon>
        <taxon>Actinomycetes</taxon>
        <taxon>Micrococcales</taxon>
        <taxon>Micrococcaceae</taxon>
        <taxon>Micrococcus</taxon>
    </lineage>
</organism>
<feature type="cross-link" description="Isoglutamyl lysine isopeptide (Gln-Lys) (interchain with K-? in acceptor proteins)" evidence="5">
    <location>
        <position position="62"/>
    </location>
</feature>
<dbReference type="GO" id="GO:0019941">
    <property type="term" value="P:modification-dependent protein catabolic process"/>
    <property type="evidence" value="ECO:0007669"/>
    <property type="project" value="UniProtKB-UniRule"/>
</dbReference>
<keyword evidence="5" id="KW-1017">Isopeptide bond</keyword>
<gene>
    <name evidence="5" type="primary">pup</name>
    <name evidence="6" type="ORF">BJ976_001005</name>
</gene>
<reference evidence="6 7" key="1">
    <citation type="submission" date="2020-08" db="EMBL/GenBank/DDBJ databases">
        <title>Sequencing the genomes of 1000 actinobacteria strains.</title>
        <authorList>
            <person name="Klenk H.-P."/>
        </authorList>
    </citation>
    <scope>NUCLEOTIDE SEQUENCE [LARGE SCALE GENOMIC DNA]</scope>
    <source>
        <strain evidence="6 7">DSM 19079</strain>
    </source>
</reference>
<dbReference type="InterPro" id="IPR008515">
    <property type="entry name" value="Ubiquitin-like_Pup"/>
</dbReference>
<dbReference type="GO" id="GO:0010498">
    <property type="term" value="P:proteasomal protein catabolic process"/>
    <property type="evidence" value="ECO:0007669"/>
    <property type="project" value="UniProtKB-UniRule"/>
</dbReference>
<comment type="caution">
    <text evidence="6">The sequence shown here is derived from an EMBL/GenBank/DDBJ whole genome shotgun (WGS) entry which is preliminary data.</text>
</comment>
<dbReference type="AlphaFoldDB" id="A0A4Y8X359"/>
<comment type="similarity">
    <text evidence="2 5">Belongs to the prokaryotic ubiquitin-like protein family.</text>
</comment>
<dbReference type="NCBIfam" id="TIGR03687">
    <property type="entry name" value="pupylate_cterm"/>
    <property type="match status" value="1"/>
</dbReference>
<sequence length="62" mass="6539">MSQEQIRPRPAGGDDDAPAPGQAQVKAQTQDTGLDGLLDEIDAVLETNAEEFVKGFVQKGGQ</sequence>
<evidence type="ECO:0000256" key="3">
    <source>
        <dbReference type="ARBA" id="ARBA00016748"/>
    </source>
</evidence>
<protein>
    <recommendedName>
        <fullName evidence="3 5">Prokaryotic ubiquitin-like protein Pup</fullName>
    </recommendedName>
    <alternativeName>
        <fullName evidence="4 5">Bacterial ubiquitin-like modifier</fullName>
    </alternativeName>
</protein>
<comment type="domain">
    <text evidence="5">The N-terminal unstructured half of Pup provides a signal required to initiate unfolding and degradation by the proteasome but is not needed for pupylation, while the C-terminal helical half of Pup interacts with ARC to target proteins to the proteasome.</text>
</comment>
<comment type="PTM">
    <text evidence="5">Is modified by deamidation of its C-terminal glutamine to glutamate by the deamidase Dop, a prerequisite to the subsequent pupylation process.</text>
</comment>
<dbReference type="Proteomes" id="UP000560081">
    <property type="component" value="Unassembled WGS sequence"/>
</dbReference>
<evidence type="ECO:0000313" key="6">
    <source>
        <dbReference type="EMBL" id="MBB4882654.1"/>
    </source>
</evidence>
<dbReference type="Pfam" id="PF05639">
    <property type="entry name" value="Pup"/>
    <property type="match status" value="1"/>
</dbReference>
<dbReference type="OrthoDB" id="3254977at2"/>
<comment type="function">
    <text evidence="5">Protein modifier that is covalently attached to lysine residues of substrate proteins, thereby targeting them for proteasomal degradation. The tagging system is termed pupylation.</text>
</comment>
<name>A0A4Y8X359_9MICC</name>
<comment type="subunit">
    <text evidence="5">Strongly interacts with the proteasome-associated ATPase ARC through a hydrophobic interface; the interacting region of Pup lies in its C-terminal half. There is one Pup binding site per ARC hexamer ring.</text>
</comment>
<keyword evidence="7" id="KW-1185">Reference proteome</keyword>
<evidence type="ECO:0000256" key="5">
    <source>
        <dbReference type="HAMAP-Rule" id="MF_02106"/>
    </source>
</evidence>
<dbReference type="UniPathway" id="UPA00997"/>
<feature type="modified residue" description="Deamidated glutamine" evidence="5">
    <location>
        <position position="62"/>
    </location>
</feature>
<dbReference type="EMBL" id="JACHMC010000001">
    <property type="protein sequence ID" value="MBB4882654.1"/>
    <property type="molecule type" value="Genomic_DNA"/>
</dbReference>
<evidence type="ECO:0000256" key="1">
    <source>
        <dbReference type="ARBA" id="ARBA00004707"/>
    </source>
</evidence>
<dbReference type="GO" id="GO:0070628">
    <property type="term" value="F:proteasome binding"/>
    <property type="evidence" value="ECO:0007669"/>
    <property type="project" value="UniProtKB-UniRule"/>
</dbReference>
<dbReference type="RefSeq" id="WP_135027445.1">
    <property type="nucleotide sequence ID" value="NZ_BMLA01000001.1"/>
</dbReference>
<dbReference type="GO" id="GO:0031386">
    <property type="term" value="F:protein tag activity"/>
    <property type="evidence" value="ECO:0007669"/>
    <property type="project" value="UniProtKB-UniRule"/>
</dbReference>
<accession>A0A4Y8X359</accession>
<evidence type="ECO:0000313" key="7">
    <source>
        <dbReference type="Proteomes" id="UP000560081"/>
    </source>
</evidence>
<feature type="region of interest" description="ARC ATPase binding" evidence="5">
    <location>
        <begin position="19"/>
        <end position="56"/>
    </location>
</feature>
<proteinExistence type="inferred from homology"/>